<dbReference type="Proteomes" id="UP000770889">
    <property type="component" value="Unassembled WGS sequence"/>
</dbReference>
<evidence type="ECO:0000256" key="3">
    <source>
        <dbReference type="ARBA" id="ARBA00022723"/>
    </source>
</evidence>
<evidence type="ECO:0000256" key="4">
    <source>
        <dbReference type="ARBA" id="ARBA00022741"/>
    </source>
</evidence>
<comment type="caution">
    <text evidence="8">Lacks conserved residue(s) required for the propagation of feature annotation.</text>
</comment>
<evidence type="ECO:0000256" key="8">
    <source>
        <dbReference type="HAMAP-Rule" id="MF_00336"/>
    </source>
</evidence>
<proteinExistence type="inferred from homology"/>
<dbReference type="GO" id="GO:0009102">
    <property type="term" value="P:biotin biosynthetic process"/>
    <property type="evidence" value="ECO:0007669"/>
    <property type="project" value="UniProtKB-UniRule"/>
</dbReference>
<feature type="active site" evidence="8">
    <location>
        <position position="38"/>
    </location>
</feature>
<feature type="binding site" evidence="8">
    <location>
        <begin position="116"/>
        <end position="119"/>
    </location>
    <ligand>
        <name>ATP</name>
        <dbReference type="ChEBI" id="CHEBI:30616"/>
    </ligand>
</feature>
<dbReference type="GO" id="GO:0000287">
    <property type="term" value="F:magnesium ion binding"/>
    <property type="evidence" value="ECO:0007669"/>
    <property type="project" value="UniProtKB-UniRule"/>
</dbReference>
<sequence length="228" mass="24395">MTGGLFVTGTDTGCGKTEVTLGIMDNLQQQGETVLGMKPIASGAVVMDEGLRNEDALRLQRQSSLDIPYASVNPLTYQPPIAPHLAAKACGEPIRLDEILQGYARLQEMADRVVVEGVGGWHVPLGEGITLADLARALDLPMILVVGIRLGCINHALMTAECMLNSGVRFEGWVANLIDPEMLAIDDNIITLQAWLPAPCLGEIPYLEAPTPEQIAGYLDGPLLDAIQ</sequence>
<dbReference type="GO" id="GO:0005524">
    <property type="term" value="F:ATP binding"/>
    <property type="evidence" value="ECO:0007669"/>
    <property type="project" value="UniProtKB-UniRule"/>
</dbReference>
<dbReference type="EC" id="6.3.3.3" evidence="8"/>
<comment type="cofactor">
    <cofactor evidence="8">
        <name>Mg(2+)</name>
        <dbReference type="ChEBI" id="CHEBI:18420"/>
    </cofactor>
</comment>
<comment type="pathway">
    <text evidence="8">Cofactor biosynthesis; biotin biosynthesis; biotin from 7,8-diaminononanoate: step 1/2.</text>
</comment>
<name>A0A944QTC8_9GAMM</name>
<feature type="binding site" evidence="8">
    <location>
        <begin position="205"/>
        <end position="207"/>
    </location>
    <ligand>
        <name>ATP</name>
        <dbReference type="ChEBI" id="CHEBI:30616"/>
    </ligand>
</feature>
<evidence type="ECO:0000313" key="9">
    <source>
        <dbReference type="EMBL" id="MBT2988952.1"/>
    </source>
</evidence>
<organism evidence="9 10">
    <name type="scientific">Candidatus Thiodiazotropha taylori</name>
    <dbReference type="NCBI Taxonomy" id="2792791"/>
    <lineage>
        <taxon>Bacteria</taxon>
        <taxon>Pseudomonadati</taxon>
        <taxon>Pseudomonadota</taxon>
        <taxon>Gammaproteobacteria</taxon>
        <taxon>Chromatiales</taxon>
        <taxon>Sedimenticolaceae</taxon>
        <taxon>Candidatus Thiodiazotropha</taxon>
    </lineage>
</organism>
<dbReference type="PANTHER" id="PTHR43210:SF5">
    <property type="entry name" value="DETHIOBIOTIN SYNTHETASE"/>
    <property type="match status" value="1"/>
</dbReference>
<keyword evidence="7 8" id="KW-0460">Magnesium</keyword>
<protein>
    <recommendedName>
        <fullName evidence="8">ATP-dependent dethiobiotin synthetase BioD</fullName>
        <ecNumber evidence="8">6.3.3.3</ecNumber>
    </recommendedName>
    <alternativeName>
        <fullName evidence="8">DTB synthetase</fullName>
        <shortName evidence="8">DTBS</shortName>
    </alternativeName>
    <alternativeName>
        <fullName evidence="8">Dethiobiotin synthase</fullName>
    </alternativeName>
</protein>
<dbReference type="GO" id="GO:0005829">
    <property type="term" value="C:cytosol"/>
    <property type="evidence" value="ECO:0007669"/>
    <property type="project" value="TreeGrafter"/>
</dbReference>
<dbReference type="PIRSF" id="PIRSF006755">
    <property type="entry name" value="DTB_synth"/>
    <property type="match status" value="1"/>
</dbReference>
<feature type="binding site" evidence="8">
    <location>
        <position position="17"/>
    </location>
    <ligand>
        <name>Mg(2+)</name>
        <dbReference type="ChEBI" id="CHEBI:18420"/>
    </ligand>
</feature>
<evidence type="ECO:0000313" key="10">
    <source>
        <dbReference type="Proteomes" id="UP000770889"/>
    </source>
</evidence>
<comment type="similarity">
    <text evidence="8">Belongs to the dethiobiotin synthetase family.</text>
</comment>
<dbReference type="NCBIfam" id="TIGR00347">
    <property type="entry name" value="bioD"/>
    <property type="match status" value="1"/>
</dbReference>
<keyword evidence="4 8" id="KW-0547">Nucleotide-binding</keyword>
<dbReference type="AlphaFoldDB" id="A0A944QTC8"/>
<evidence type="ECO:0000256" key="7">
    <source>
        <dbReference type="ARBA" id="ARBA00022842"/>
    </source>
</evidence>
<keyword evidence="6 8" id="KW-0067">ATP-binding</keyword>
<comment type="subunit">
    <text evidence="8">Homodimer.</text>
</comment>
<feature type="binding site" evidence="8">
    <location>
        <position position="116"/>
    </location>
    <ligand>
        <name>Mg(2+)</name>
        <dbReference type="ChEBI" id="CHEBI:18420"/>
    </ligand>
</feature>
<evidence type="ECO:0000256" key="2">
    <source>
        <dbReference type="ARBA" id="ARBA00022598"/>
    </source>
</evidence>
<reference evidence="9 10" key="1">
    <citation type="submission" date="2021-05" db="EMBL/GenBank/DDBJ databases">
        <title>Genetic and Functional Diversity in Clade A Lucinid endosymbionts from the Bahamas.</title>
        <authorList>
            <person name="Giani N.M."/>
            <person name="Engel A.S."/>
            <person name="Campbell B.J."/>
        </authorList>
    </citation>
    <scope>NUCLEOTIDE SEQUENCE [LARGE SCALE GENOMIC DNA]</scope>
    <source>
        <strain evidence="9">LUC16012Gg_MoonRockCtena</strain>
    </source>
</reference>
<dbReference type="PANTHER" id="PTHR43210">
    <property type="entry name" value="DETHIOBIOTIN SYNTHETASE"/>
    <property type="match status" value="1"/>
</dbReference>
<comment type="caution">
    <text evidence="9">The sequence shown here is derived from an EMBL/GenBank/DDBJ whole genome shotgun (WGS) entry which is preliminary data.</text>
</comment>
<comment type="catalytic activity">
    <reaction evidence="8">
        <text>(7R,8S)-7,8-diammoniononanoate + CO2 + ATP = (4R,5S)-dethiobiotin + ADP + phosphate + 3 H(+)</text>
        <dbReference type="Rhea" id="RHEA:15805"/>
        <dbReference type="ChEBI" id="CHEBI:15378"/>
        <dbReference type="ChEBI" id="CHEBI:16526"/>
        <dbReference type="ChEBI" id="CHEBI:30616"/>
        <dbReference type="ChEBI" id="CHEBI:43474"/>
        <dbReference type="ChEBI" id="CHEBI:149469"/>
        <dbReference type="ChEBI" id="CHEBI:149473"/>
        <dbReference type="ChEBI" id="CHEBI:456216"/>
        <dbReference type="EC" id="6.3.3.3"/>
    </reaction>
</comment>
<dbReference type="EMBL" id="JAHHGM010000006">
    <property type="protein sequence ID" value="MBT2988952.1"/>
    <property type="molecule type" value="Genomic_DNA"/>
</dbReference>
<evidence type="ECO:0000256" key="6">
    <source>
        <dbReference type="ARBA" id="ARBA00022840"/>
    </source>
</evidence>
<dbReference type="SUPFAM" id="SSF52540">
    <property type="entry name" value="P-loop containing nucleoside triphosphate hydrolases"/>
    <property type="match status" value="1"/>
</dbReference>
<evidence type="ECO:0000256" key="5">
    <source>
        <dbReference type="ARBA" id="ARBA00022756"/>
    </source>
</evidence>
<comment type="function">
    <text evidence="8">Catalyzes a mechanistically unusual reaction, the ATP-dependent insertion of CO2 between the N7 and N8 nitrogen atoms of 7,8-diaminopelargonic acid (DAPA, also called 7,8-diammoniononanoate) to form a ureido ring.</text>
</comment>
<dbReference type="CDD" id="cd03109">
    <property type="entry name" value="DTBS"/>
    <property type="match status" value="1"/>
</dbReference>
<feature type="binding site" evidence="8">
    <location>
        <position position="42"/>
    </location>
    <ligand>
        <name>substrate</name>
    </ligand>
</feature>
<gene>
    <name evidence="8 9" type="primary">bioD</name>
    <name evidence="9" type="ORF">KME65_08295</name>
</gene>
<keyword evidence="5 8" id="KW-0093">Biotin biosynthesis</keyword>
<accession>A0A944QTC8</accession>
<keyword evidence="3 8" id="KW-0479">Metal-binding</keyword>
<dbReference type="GO" id="GO:0004141">
    <property type="term" value="F:dethiobiotin synthase activity"/>
    <property type="evidence" value="ECO:0007669"/>
    <property type="project" value="UniProtKB-UniRule"/>
</dbReference>
<keyword evidence="2 8" id="KW-0436">Ligase</keyword>
<dbReference type="InterPro" id="IPR027417">
    <property type="entry name" value="P-loop_NTPase"/>
</dbReference>
<dbReference type="Pfam" id="PF13500">
    <property type="entry name" value="AAA_26"/>
    <property type="match status" value="1"/>
</dbReference>
<dbReference type="GO" id="GO:0042803">
    <property type="term" value="F:protein homodimerization activity"/>
    <property type="evidence" value="ECO:0007669"/>
    <property type="project" value="UniProtKB-ARBA"/>
</dbReference>
<feature type="binding site" evidence="8">
    <location>
        <position position="55"/>
    </location>
    <ligand>
        <name>Mg(2+)</name>
        <dbReference type="ChEBI" id="CHEBI:18420"/>
    </ligand>
</feature>
<dbReference type="Gene3D" id="3.40.50.300">
    <property type="entry name" value="P-loop containing nucleotide triphosphate hydrolases"/>
    <property type="match status" value="1"/>
</dbReference>
<comment type="subcellular location">
    <subcellularLocation>
        <location evidence="8">Cytoplasm</location>
    </subcellularLocation>
</comment>
<feature type="binding site" evidence="8">
    <location>
        <position position="55"/>
    </location>
    <ligand>
        <name>ATP</name>
        <dbReference type="ChEBI" id="CHEBI:30616"/>
    </ligand>
</feature>
<evidence type="ECO:0000256" key="1">
    <source>
        <dbReference type="ARBA" id="ARBA00022490"/>
    </source>
</evidence>
<keyword evidence="1 8" id="KW-0963">Cytoplasm</keyword>
<dbReference type="FunFam" id="3.40.50.300:FF:000292">
    <property type="entry name" value="ATP-dependent dethiobiotin synthetase BioD"/>
    <property type="match status" value="1"/>
</dbReference>
<dbReference type="HAMAP" id="MF_00336">
    <property type="entry name" value="BioD"/>
    <property type="match status" value="1"/>
</dbReference>
<dbReference type="InterPro" id="IPR004472">
    <property type="entry name" value="DTB_synth_BioD"/>
</dbReference>